<accession>A0A0K1PJG8</accession>
<feature type="compositionally biased region" description="Low complexity" evidence="1">
    <location>
        <begin position="51"/>
        <end position="68"/>
    </location>
</feature>
<keyword evidence="2" id="KW-0732">Signal</keyword>
<dbReference type="InterPro" id="IPR036280">
    <property type="entry name" value="Multihaem_cyt_sf"/>
</dbReference>
<dbReference type="EMBL" id="CP012333">
    <property type="protein sequence ID" value="AKU93667.1"/>
    <property type="molecule type" value="Genomic_DNA"/>
</dbReference>
<dbReference type="Proteomes" id="UP000064967">
    <property type="component" value="Chromosome"/>
</dbReference>
<evidence type="ECO:0008006" key="5">
    <source>
        <dbReference type="Google" id="ProtNLM"/>
    </source>
</evidence>
<keyword evidence="4" id="KW-1185">Reference proteome</keyword>
<proteinExistence type="predicted"/>
<dbReference type="STRING" id="1391654.AKJ09_00331"/>
<feature type="chain" id="PRO_5005465570" description="Cytochrome c family protein" evidence="2">
    <location>
        <begin position="19"/>
        <end position="210"/>
    </location>
</feature>
<feature type="compositionally biased region" description="Low complexity" evidence="1">
    <location>
        <begin position="22"/>
        <end position="40"/>
    </location>
</feature>
<organism evidence="3 4">
    <name type="scientific">Labilithrix luteola</name>
    <dbReference type="NCBI Taxonomy" id="1391654"/>
    <lineage>
        <taxon>Bacteria</taxon>
        <taxon>Pseudomonadati</taxon>
        <taxon>Myxococcota</taxon>
        <taxon>Polyangia</taxon>
        <taxon>Polyangiales</taxon>
        <taxon>Labilitrichaceae</taxon>
        <taxon>Labilithrix</taxon>
    </lineage>
</organism>
<evidence type="ECO:0000256" key="2">
    <source>
        <dbReference type="SAM" id="SignalP"/>
    </source>
</evidence>
<gene>
    <name evidence="3" type="ORF">AKJ09_00331</name>
</gene>
<dbReference type="KEGG" id="llu:AKJ09_00331"/>
<reference evidence="3 4" key="1">
    <citation type="submission" date="2015-08" db="EMBL/GenBank/DDBJ databases">
        <authorList>
            <person name="Babu N.S."/>
            <person name="Beckwith C.J."/>
            <person name="Beseler K.G."/>
            <person name="Brison A."/>
            <person name="Carone J.V."/>
            <person name="Caskin T.P."/>
            <person name="Diamond M."/>
            <person name="Durham M.E."/>
            <person name="Foxe J.M."/>
            <person name="Go M."/>
            <person name="Henderson B.A."/>
            <person name="Jones I.B."/>
            <person name="McGettigan J.A."/>
            <person name="Micheletti S.J."/>
            <person name="Nasrallah M.E."/>
            <person name="Ortiz D."/>
            <person name="Piller C.R."/>
            <person name="Privatt S.R."/>
            <person name="Schneider S.L."/>
            <person name="Sharp S."/>
            <person name="Smith T.C."/>
            <person name="Stanton J.D."/>
            <person name="Ullery H.E."/>
            <person name="Wilson R.J."/>
            <person name="Serrano M.G."/>
            <person name="Buck G."/>
            <person name="Lee V."/>
            <person name="Wang Y."/>
            <person name="Carvalho R."/>
            <person name="Voegtly L."/>
            <person name="Shi R."/>
            <person name="Duckworth R."/>
            <person name="Johnson A."/>
            <person name="Loviza R."/>
            <person name="Walstead R."/>
            <person name="Shah Z."/>
            <person name="Kiflezghi M."/>
            <person name="Wade K."/>
            <person name="Ball S.L."/>
            <person name="Bradley K.W."/>
            <person name="Asai D.J."/>
            <person name="Bowman C.A."/>
            <person name="Russell D.A."/>
            <person name="Pope W.H."/>
            <person name="Jacobs-Sera D."/>
            <person name="Hendrix R.W."/>
            <person name="Hatfull G.F."/>
        </authorList>
    </citation>
    <scope>NUCLEOTIDE SEQUENCE [LARGE SCALE GENOMIC DNA]</scope>
    <source>
        <strain evidence="3 4">DSM 27648</strain>
    </source>
</reference>
<evidence type="ECO:0000313" key="3">
    <source>
        <dbReference type="EMBL" id="AKU93667.1"/>
    </source>
</evidence>
<dbReference type="AlphaFoldDB" id="A0A0K1PJG8"/>
<protein>
    <recommendedName>
        <fullName evidence="5">Cytochrome c family protein</fullName>
    </recommendedName>
</protein>
<evidence type="ECO:0000313" key="4">
    <source>
        <dbReference type="Proteomes" id="UP000064967"/>
    </source>
</evidence>
<evidence type="ECO:0000256" key="1">
    <source>
        <dbReference type="SAM" id="MobiDB-lite"/>
    </source>
</evidence>
<dbReference type="OrthoDB" id="5504670at2"/>
<feature type="region of interest" description="Disordered" evidence="1">
    <location>
        <begin position="22"/>
        <end position="75"/>
    </location>
</feature>
<sequence>MDGRFLLCASILAGVVAAACGGSETTTGGSSPPTSPSSDAAGGGGDPGDPGDPATSDGGSTTDPDPGGIYDTPVACTSNTTWKSGDHGSQLMHPGRACITCHKTQRNAPSFSIAGTVFPSAHEPDDCNGTNGTKPAVTVTITDANGKTYDLQVNGVGNFYSQASIATPFHAKVTSNGQTREMTAAQTSGDCNSCHTEAGANGAPGRIMAP</sequence>
<name>A0A0K1PJG8_9BACT</name>
<dbReference type="PROSITE" id="PS51257">
    <property type="entry name" value="PROKAR_LIPOPROTEIN"/>
    <property type="match status" value="1"/>
</dbReference>
<dbReference type="RefSeq" id="WP_146645386.1">
    <property type="nucleotide sequence ID" value="NZ_CP012333.1"/>
</dbReference>
<dbReference type="SUPFAM" id="SSF48695">
    <property type="entry name" value="Multiheme cytochromes"/>
    <property type="match status" value="1"/>
</dbReference>
<feature type="signal peptide" evidence="2">
    <location>
        <begin position="1"/>
        <end position="18"/>
    </location>
</feature>